<dbReference type="EMBL" id="PISE01000035">
    <property type="protein sequence ID" value="PKG22743.1"/>
    <property type="molecule type" value="Genomic_DNA"/>
</dbReference>
<accession>A0A2N0YZQ7</accession>
<evidence type="ECO:0000313" key="1">
    <source>
        <dbReference type="EMBL" id="PKG22743.1"/>
    </source>
</evidence>
<dbReference type="RefSeq" id="WP_101178130.1">
    <property type="nucleotide sequence ID" value="NZ_PISE01000035.1"/>
</dbReference>
<proteinExistence type="predicted"/>
<protein>
    <submittedName>
        <fullName evidence="1">Uncharacterized protein</fullName>
    </submittedName>
</protein>
<comment type="caution">
    <text evidence="1">The sequence shown here is derived from an EMBL/GenBank/DDBJ whole genome shotgun (WGS) entry which is preliminary data.</text>
</comment>
<name>A0A2N0YZQ7_9BACI</name>
<dbReference type="Proteomes" id="UP000233375">
    <property type="component" value="Unassembled WGS sequence"/>
</dbReference>
<dbReference type="OrthoDB" id="2937274at2"/>
<gene>
    <name evidence="1" type="ORF">CWS01_15640</name>
</gene>
<reference evidence="1 2" key="1">
    <citation type="journal article" date="2003" name="Int. J. Syst. Evol. Microbiol.">
        <title>Bacillus nealsonii sp. nov., isolated from a spacecraft-assembly facility, whose spores are gamma-radiation resistant.</title>
        <authorList>
            <person name="Venkateswaran K."/>
            <person name="Kempf M."/>
            <person name="Chen F."/>
            <person name="Satomi M."/>
            <person name="Nicholson W."/>
            <person name="Kern R."/>
        </authorList>
    </citation>
    <scope>NUCLEOTIDE SEQUENCE [LARGE SCALE GENOMIC DNA]</scope>
    <source>
        <strain evidence="1 2">FO-92</strain>
    </source>
</reference>
<evidence type="ECO:0000313" key="2">
    <source>
        <dbReference type="Proteomes" id="UP000233375"/>
    </source>
</evidence>
<sequence length="98" mass="11576">MTETLKNLTWDLTNEIASVGTKVETLKDVQVLMAHLREDMDGAVYRNEEAAYYKENHRMVRVLSELLYYTVNDLNRIYDNADKIGERIHRLSRKNEEN</sequence>
<organism evidence="1 2">
    <name type="scientific">Niallia nealsonii</name>
    <dbReference type="NCBI Taxonomy" id="115979"/>
    <lineage>
        <taxon>Bacteria</taxon>
        <taxon>Bacillati</taxon>
        <taxon>Bacillota</taxon>
        <taxon>Bacilli</taxon>
        <taxon>Bacillales</taxon>
        <taxon>Bacillaceae</taxon>
        <taxon>Niallia</taxon>
    </lineage>
</organism>
<dbReference type="AlphaFoldDB" id="A0A2N0YZQ7"/>
<keyword evidence="2" id="KW-1185">Reference proteome</keyword>